<keyword evidence="2" id="KW-1185">Reference proteome</keyword>
<dbReference type="AlphaFoldDB" id="A0A7J7SRA1"/>
<evidence type="ECO:0000313" key="2">
    <source>
        <dbReference type="Proteomes" id="UP000527355"/>
    </source>
</evidence>
<dbReference type="EMBL" id="JABWUV010000018">
    <property type="protein sequence ID" value="KAF6290910.1"/>
    <property type="molecule type" value="Genomic_DNA"/>
</dbReference>
<sequence>MAMTLPSGGGRLDYGSIPPVVLMPNPTADPYPAEKLRLPAAPPHPVCCHACLCGRVRCLPSGIPQLLPPCALLNGPRAPLCVSALIALAQLDWATREESGRRPRGLFPLLSPRTREAGTGGSEWAQMSPGVIQGVVVG</sequence>
<dbReference type="Proteomes" id="UP000527355">
    <property type="component" value="Unassembled WGS sequence"/>
</dbReference>
<name>A0A7J7SRA1_MYOMY</name>
<accession>A0A7J7SRA1</accession>
<gene>
    <name evidence="1" type="ORF">mMyoMyo1_009304</name>
</gene>
<organism evidence="1 2">
    <name type="scientific">Myotis myotis</name>
    <name type="common">Greater mouse-eared bat</name>
    <name type="synonym">Vespertilio myotis</name>
    <dbReference type="NCBI Taxonomy" id="51298"/>
    <lineage>
        <taxon>Eukaryota</taxon>
        <taxon>Metazoa</taxon>
        <taxon>Chordata</taxon>
        <taxon>Craniata</taxon>
        <taxon>Vertebrata</taxon>
        <taxon>Euteleostomi</taxon>
        <taxon>Mammalia</taxon>
        <taxon>Eutheria</taxon>
        <taxon>Laurasiatheria</taxon>
        <taxon>Chiroptera</taxon>
        <taxon>Yangochiroptera</taxon>
        <taxon>Vespertilionidae</taxon>
        <taxon>Myotis</taxon>
    </lineage>
</organism>
<comment type="caution">
    <text evidence="1">The sequence shown here is derived from an EMBL/GenBank/DDBJ whole genome shotgun (WGS) entry which is preliminary data.</text>
</comment>
<reference evidence="1 2" key="1">
    <citation type="journal article" date="2020" name="Nature">
        <title>Six reference-quality genomes reveal evolution of bat adaptations.</title>
        <authorList>
            <person name="Jebb D."/>
            <person name="Huang Z."/>
            <person name="Pippel M."/>
            <person name="Hughes G.M."/>
            <person name="Lavrichenko K."/>
            <person name="Devanna P."/>
            <person name="Winkler S."/>
            <person name="Jermiin L.S."/>
            <person name="Skirmuntt E.C."/>
            <person name="Katzourakis A."/>
            <person name="Burkitt-Gray L."/>
            <person name="Ray D.A."/>
            <person name="Sullivan K.A.M."/>
            <person name="Roscito J.G."/>
            <person name="Kirilenko B.M."/>
            <person name="Davalos L.M."/>
            <person name="Corthals A.P."/>
            <person name="Power M.L."/>
            <person name="Jones G."/>
            <person name="Ransome R.D."/>
            <person name="Dechmann D.K.N."/>
            <person name="Locatelli A.G."/>
            <person name="Puechmaille S.J."/>
            <person name="Fedrigo O."/>
            <person name="Jarvis E.D."/>
            <person name="Hiller M."/>
            <person name="Vernes S.C."/>
            <person name="Myers E.W."/>
            <person name="Teeling E.C."/>
        </authorList>
    </citation>
    <scope>NUCLEOTIDE SEQUENCE [LARGE SCALE GENOMIC DNA]</scope>
    <source>
        <strain evidence="1">MMyoMyo1</strain>
        <tissue evidence="1">Flight muscle</tissue>
    </source>
</reference>
<proteinExistence type="predicted"/>
<protein>
    <submittedName>
        <fullName evidence="1">Uncharacterized protein</fullName>
    </submittedName>
</protein>
<evidence type="ECO:0000313" key="1">
    <source>
        <dbReference type="EMBL" id="KAF6290910.1"/>
    </source>
</evidence>